<dbReference type="PANTHER" id="PTHR11188">
    <property type="entry name" value="ARRESTIN DOMAIN CONTAINING PROTEIN"/>
    <property type="match status" value="1"/>
</dbReference>
<proteinExistence type="predicted"/>
<evidence type="ECO:0000313" key="5">
    <source>
        <dbReference type="Proteomes" id="UP000034182"/>
    </source>
</evidence>
<evidence type="ECO:0000313" key="4">
    <source>
        <dbReference type="EMBL" id="KKY13900.1"/>
    </source>
</evidence>
<dbReference type="InterPro" id="IPR014752">
    <property type="entry name" value="Arrestin-like_C"/>
</dbReference>
<reference evidence="3 6" key="3">
    <citation type="submission" date="2024-02" db="EMBL/GenBank/DDBJ databases">
        <title>De novo assembly and annotation of 12 fungi associated with fruit tree decline syndrome in Ontario, Canada.</title>
        <authorList>
            <person name="Sulman M."/>
            <person name="Ellouze W."/>
            <person name="Ilyukhin E."/>
        </authorList>
    </citation>
    <scope>NUCLEOTIDE SEQUENCE [LARGE SCALE GENOMIC DNA]</scope>
    <source>
        <strain evidence="3 6">FDS-637</strain>
    </source>
</reference>
<protein>
    <submittedName>
        <fullName evidence="3">Endocytosis regulator</fullName>
    </submittedName>
    <submittedName>
        <fullName evidence="4">Putative arrestin (Or s-antigen) n-terminal domain protein</fullName>
    </submittedName>
</protein>
<dbReference type="InterPro" id="IPR050357">
    <property type="entry name" value="Arrestin_domain-protein"/>
</dbReference>
<dbReference type="PANTHER" id="PTHR11188:SF76">
    <property type="entry name" value="PROTEIN LDB19"/>
    <property type="match status" value="1"/>
</dbReference>
<dbReference type="Proteomes" id="UP000034182">
    <property type="component" value="Unassembled WGS sequence"/>
</dbReference>
<evidence type="ECO:0000313" key="6">
    <source>
        <dbReference type="Proteomes" id="UP001430584"/>
    </source>
</evidence>
<keyword evidence="6" id="KW-1185">Reference proteome</keyword>
<gene>
    <name evidence="3" type="primary">LDB19_2</name>
    <name evidence="3" type="ORF">SLS55_002504</name>
    <name evidence="4" type="ORF">UCDDS831_g08580</name>
</gene>
<dbReference type="Proteomes" id="UP001430584">
    <property type="component" value="Unassembled WGS sequence"/>
</dbReference>
<dbReference type="GeneID" id="92006589"/>
<comment type="caution">
    <text evidence="4">The sequence shown here is derived from an EMBL/GenBank/DDBJ whole genome shotgun (WGS) entry which is preliminary data.</text>
</comment>
<evidence type="ECO:0000259" key="2">
    <source>
        <dbReference type="Pfam" id="PF13002"/>
    </source>
</evidence>
<accession>A0A0G2G9T8</accession>
<organism evidence="4 5">
    <name type="scientific">Diplodia seriata</name>
    <dbReference type="NCBI Taxonomy" id="420778"/>
    <lineage>
        <taxon>Eukaryota</taxon>
        <taxon>Fungi</taxon>
        <taxon>Dikarya</taxon>
        <taxon>Ascomycota</taxon>
        <taxon>Pezizomycotina</taxon>
        <taxon>Dothideomycetes</taxon>
        <taxon>Dothideomycetes incertae sedis</taxon>
        <taxon>Botryosphaeriales</taxon>
        <taxon>Botryosphaeriaceae</taxon>
        <taxon>Diplodia</taxon>
    </lineage>
</organism>
<dbReference type="GO" id="GO:0030674">
    <property type="term" value="F:protein-macromolecule adaptor activity"/>
    <property type="evidence" value="ECO:0007669"/>
    <property type="project" value="TreeGrafter"/>
</dbReference>
<dbReference type="GO" id="GO:0031625">
    <property type="term" value="F:ubiquitin protein ligase binding"/>
    <property type="evidence" value="ECO:0007669"/>
    <property type="project" value="TreeGrafter"/>
</dbReference>
<dbReference type="GO" id="GO:0005829">
    <property type="term" value="C:cytosol"/>
    <property type="evidence" value="ECO:0007669"/>
    <property type="project" value="TreeGrafter"/>
</dbReference>
<dbReference type="GO" id="GO:0070086">
    <property type="term" value="P:ubiquitin-dependent endocytosis"/>
    <property type="evidence" value="ECO:0007669"/>
    <property type="project" value="TreeGrafter"/>
</dbReference>
<dbReference type="AlphaFoldDB" id="A0A0G2G9T8"/>
<reference evidence="4 5" key="2">
    <citation type="submission" date="2015-05" db="EMBL/GenBank/DDBJ databases">
        <title>Distinctive expansion of gene families associated with plant cell wall degradation and secondary metabolism in the genomes of grapevine trunk pathogens.</title>
        <authorList>
            <person name="Lawrence D.P."/>
            <person name="Travadon R."/>
            <person name="Rolshausen P.E."/>
            <person name="Baumgartner K."/>
        </authorList>
    </citation>
    <scope>NUCLEOTIDE SEQUENCE [LARGE SCALE GENOMIC DNA]</scope>
    <source>
        <strain evidence="4">DS831</strain>
    </source>
</reference>
<evidence type="ECO:0000256" key="1">
    <source>
        <dbReference type="SAM" id="MobiDB-lite"/>
    </source>
</evidence>
<dbReference type="GO" id="GO:0005886">
    <property type="term" value="C:plasma membrane"/>
    <property type="evidence" value="ECO:0007669"/>
    <property type="project" value="TreeGrafter"/>
</dbReference>
<dbReference type="EMBL" id="JAJVCZ030000002">
    <property type="protein sequence ID" value="KAL0263524.1"/>
    <property type="molecule type" value="Genomic_DNA"/>
</dbReference>
<dbReference type="Gene3D" id="2.60.40.640">
    <property type="match status" value="1"/>
</dbReference>
<feature type="region of interest" description="Disordered" evidence="1">
    <location>
        <begin position="1"/>
        <end position="25"/>
    </location>
</feature>
<feature type="domain" description="LDB19 N-terminal" evidence="2">
    <location>
        <begin position="119"/>
        <end position="295"/>
    </location>
</feature>
<dbReference type="EMBL" id="LAQI01000253">
    <property type="protein sequence ID" value="KKY13900.1"/>
    <property type="molecule type" value="Genomic_DNA"/>
</dbReference>
<reference evidence="4 5" key="1">
    <citation type="submission" date="2015-03" db="EMBL/GenBank/DDBJ databases">
        <authorList>
            <person name="Morales-Cruz A."/>
            <person name="Amrine K.C."/>
            <person name="Cantu D."/>
        </authorList>
    </citation>
    <scope>NUCLEOTIDE SEQUENCE [LARGE SCALE GENOMIC DNA]</scope>
    <source>
        <strain evidence="4">DS831</strain>
    </source>
</reference>
<name>A0A0G2G9T8_9PEZI</name>
<sequence length="454" mass="50904">MPGLLHFPLPRRTDSSSPPPYELDHHEPKILSKVIKRATSPSRPNMDAFKRHSLGVRHKSYERKSATKLETAKPAKMDLVVESPPIVLYNTPQNSTGAIFSGQLRLDVIEPEITIEKFEMKLLATTTTKEPVVKQCADCTSQTTELKQWTFNQGQLLLNKGEHQFPFSYLVPGHLPASTNNPLVVLDYRLAAEATTTTGEVITFGRSIDIKRAILPANDKHSVRIFPPTNLTASVTLPNVVHPIGDFNVEMRMSGLVEEKRDKSTTRWKLRKLNWRIEEHTKFVSPACPKHISKVGGEGKGIIHEDTRVIGSDDVKHGWKTDIQNDSIEVEFHAMVNPLLKPACDVQAENGLEVKHNLVVEMVVAEEWAPDNKPTQVTPTGAARVLRTQFNLVLTERAGLGISWDEEQPPLYDDIEAPPPLLDWLNLPASPPVYNEELATRDLEEIERLSLNHS</sequence>
<dbReference type="RefSeq" id="XP_066636553.1">
    <property type="nucleotide sequence ID" value="XM_066773986.1"/>
</dbReference>
<dbReference type="InterPro" id="IPR024391">
    <property type="entry name" value="LDB19_N"/>
</dbReference>
<evidence type="ECO:0000313" key="3">
    <source>
        <dbReference type="EMBL" id="KAL0263524.1"/>
    </source>
</evidence>
<dbReference type="Pfam" id="PF13002">
    <property type="entry name" value="LDB19"/>
    <property type="match status" value="1"/>
</dbReference>